<keyword evidence="17 18" id="KW-0275">Fatty acid biosynthesis</keyword>
<proteinExistence type="inferred from homology"/>
<dbReference type="AlphaFoldDB" id="A0A0D7A3T4"/>
<evidence type="ECO:0000256" key="6">
    <source>
        <dbReference type="ARBA" id="ARBA00022617"/>
    </source>
</evidence>
<feature type="transmembrane region" description="Helical" evidence="21">
    <location>
        <begin position="172"/>
        <end position="194"/>
    </location>
</feature>
<feature type="binding site" evidence="19">
    <location>
        <position position="261"/>
    </location>
    <ligand>
        <name>Zn(2+)</name>
        <dbReference type="ChEBI" id="CHEBI:29105"/>
        <label>1</label>
    </ligand>
</feature>
<feature type="binding site" evidence="19">
    <location>
        <position position="342"/>
    </location>
    <ligand>
        <name>Zn(2+)</name>
        <dbReference type="ChEBI" id="CHEBI:29105"/>
        <label>1</label>
    </ligand>
</feature>
<accession>A0A0D7A3T4</accession>
<evidence type="ECO:0000256" key="9">
    <source>
        <dbReference type="ARBA" id="ARBA00022824"/>
    </source>
</evidence>
<evidence type="ECO:0000256" key="7">
    <source>
        <dbReference type="ARBA" id="ARBA00022692"/>
    </source>
</evidence>
<evidence type="ECO:0000313" key="23">
    <source>
        <dbReference type="EMBL" id="KIY45039.1"/>
    </source>
</evidence>
<keyword evidence="16 18" id="KW-0472">Membrane</keyword>
<feature type="binding site" description="axial binding residue" evidence="20">
    <location>
        <position position="67"/>
    </location>
    <ligand>
        <name>heme</name>
        <dbReference type="ChEBI" id="CHEBI:30413"/>
    </ligand>
    <ligandPart>
        <name>Fe</name>
        <dbReference type="ChEBI" id="CHEBI:18248"/>
    </ligandPart>
</feature>
<dbReference type="PANTHER" id="PTHR12863:SF1">
    <property type="entry name" value="FATTY ACID 2-HYDROXYLASE"/>
    <property type="match status" value="1"/>
</dbReference>
<keyword evidence="14 18" id="KW-0408">Iron</keyword>
<evidence type="ECO:0000256" key="19">
    <source>
        <dbReference type="PIRSR" id="PIRSR005149-1"/>
    </source>
</evidence>
<evidence type="ECO:0000256" key="4">
    <source>
        <dbReference type="ARBA" id="ARBA00005747"/>
    </source>
</evidence>
<evidence type="ECO:0000313" key="24">
    <source>
        <dbReference type="Proteomes" id="UP000054144"/>
    </source>
</evidence>
<protein>
    <recommendedName>
        <fullName evidence="18">Ceramide very long chain fatty acid hydroxylase</fullName>
        <ecNumber evidence="18">1.-.-.-</ecNumber>
    </recommendedName>
</protein>
<keyword evidence="10 18" id="KW-0276">Fatty acid metabolism</keyword>
<dbReference type="PROSITE" id="PS50255">
    <property type="entry name" value="CYTOCHROME_B5_2"/>
    <property type="match status" value="1"/>
</dbReference>
<sequence>MSKRIRIYTEKDVAAHNSAGSCWVSRGGKIYDVTAFLVDHPGGDDIVLQHAGQAVDDVMRDPEEHEHSEAAYDILAEYMIGKLGTAETIIDENWEATDDFHPENTEVDKDFEHNQFLDLRKPLIRQMWEANFSKSYYLRQVHQPRHVPGSARLFGPNYLEVFTRTNWYVIPIIWLPIAGYLFLRSVFQFAGALPTFWSQPVLPLSALPEVPLSAYPKVGVCFLLGNFIWTILEYVMHRFLFHIDEMLPDHPIFLLLHFLLHGIHHYLPMDGLRLVMPPILFTVLQYPFTQLAYAVFPVAIANGIIAGAFTFYVGYDCMHYALHHTKLPAYLAEMKKYHLAHHYKNFELGFGVTSKIWDVVFSTCLPL</sequence>
<dbReference type="Gene3D" id="3.10.120.10">
    <property type="entry name" value="Cytochrome b5-like heme/steroid binding domain"/>
    <property type="match status" value="1"/>
</dbReference>
<evidence type="ECO:0000256" key="1">
    <source>
        <dbReference type="ARBA" id="ARBA00004477"/>
    </source>
</evidence>
<evidence type="ECO:0000256" key="11">
    <source>
        <dbReference type="ARBA" id="ARBA00022833"/>
    </source>
</evidence>
<dbReference type="SUPFAM" id="SSF55856">
    <property type="entry name" value="Cytochrome b5-like heme/steroid binding domain"/>
    <property type="match status" value="1"/>
</dbReference>
<dbReference type="PIRSF" id="PIRSF005149">
    <property type="entry name" value="IPC-B_HD"/>
    <property type="match status" value="1"/>
</dbReference>
<organism evidence="23 24">
    <name type="scientific">Fistulina hepatica ATCC 64428</name>
    <dbReference type="NCBI Taxonomy" id="1128425"/>
    <lineage>
        <taxon>Eukaryota</taxon>
        <taxon>Fungi</taxon>
        <taxon>Dikarya</taxon>
        <taxon>Basidiomycota</taxon>
        <taxon>Agaricomycotina</taxon>
        <taxon>Agaricomycetes</taxon>
        <taxon>Agaricomycetidae</taxon>
        <taxon>Agaricales</taxon>
        <taxon>Fistulinaceae</taxon>
        <taxon>Fistulina</taxon>
    </lineage>
</organism>
<evidence type="ECO:0000256" key="8">
    <source>
        <dbReference type="ARBA" id="ARBA00022723"/>
    </source>
</evidence>
<keyword evidence="12 21" id="KW-1133">Transmembrane helix</keyword>
<comment type="subcellular location">
    <subcellularLocation>
        <location evidence="1">Endoplasmic reticulum membrane</location>
        <topology evidence="1">Multi-pass membrane protein</topology>
    </subcellularLocation>
</comment>
<dbReference type="Pfam" id="PF04116">
    <property type="entry name" value="FA_hydroxylase"/>
    <property type="match status" value="1"/>
</dbReference>
<feature type="binding site" description="axial binding residue" evidence="20">
    <location>
        <position position="40"/>
    </location>
    <ligand>
        <name>heme</name>
        <dbReference type="ChEBI" id="CHEBI:30413"/>
    </ligand>
    <ligandPart>
        <name>Fe</name>
        <dbReference type="ChEBI" id="CHEBI:18248"/>
    </ligandPart>
</feature>
<dbReference type="EMBL" id="KN882062">
    <property type="protein sequence ID" value="KIY45039.1"/>
    <property type="molecule type" value="Genomic_DNA"/>
</dbReference>
<feature type="transmembrane region" description="Helical" evidence="21">
    <location>
        <begin position="291"/>
        <end position="315"/>
    </location>
</feature>
<feature type="transmembrane region" description="Helical" evidence="21">
    <location>
        <begin position="214"/>
        <end position="235"/>
    </location>
</feature>
<keyword evidence="13 18" id="KW-0560">Oxidoreductase</keyword>
<dbReference type="GO" id="GO:0020037">
    <property type="term" value="F:heme binding"/>
    <property type="evidence" value="ECO:0007669"/>
    <property type="project" value="InterPro"/>
</dbReference>
<dbReference type="GO" id="GO:0080132">
    <property type="term" value="F:fatty acid 2-hydroxylase activity"/>
    <property type="evidence" value="ECO:0007669"/>
    <property type="project" value="InterPro"/>
</dbReference>
<evidence type="ECO:0000256" key="12">
    <source>
        <dbReference type="ARBA" id="ARBA00022989"/>
    </source>
</evidence>
<keyword evidence="7 21" id="KW-0812">Transmembrane</keyword>
<evidence type="ECO:0000256" key="18">
    <source>
        <dbReference type="PIRNR" id="PIRNR005149"/>
    </source>
</evidence>
<dbReference type="PRINTS" id="PR00363">
    <property type="entry name" value="CYTOCHROMEB5"/>
</dbReference>
<dbReference type="SMART" id="SM01117">
    <property type="entry name" value="Cyt-b5"/>
    <property type="match status" value="1"/>
</dbReference>
<keyword evidence="15 18" id="KW-0443">Lipid metabolism</keyword>
<feature type="binding site" evidence="19">
    <location>
        <position position="264"/>
    </location>
    <ligand>
        <name>Zn(2+)</name>
        <dbReference type="ChEBI" id="CHEBI:29105"/>
        <label>1</label>
    </ligand>
</feature>
<feature type="binding site" evidence="19">
    <location>
        <position position="242"/>
    </location>
    <ligand>
        <name>Zn(2+)</name>
        <dbReference type="ChEBI" id="CHEBI:29105"/>
        <label>1</label>
    </ligand>
</feature>
<comment type="function">
    <text evidence="18">Ceramide hydroxylase involved in the hydroxylation of sphingolipid-associated very long chain fatty acids. Postulated to hydroxylate the very long chain fatty acid of dihydroceramides and phytoceramides at C-2.</text>
</comment>
<evidence type="ECO:0000256" key="10">
    <source>
        <dbReference type="ARBA" id="ARBA00022832"/>
    </source>
</evidence>
<evidence type="ECO:0000256" key="2">
    <source>
        <dbReference type="ARBA" id="ARBA00004991"/>
    </source>
</evidence>
<feature type="binding site" evidence="19">
    <location>
        <position position="338"/>
    </location>
    <ligand>
        <name>Zn(2+)</name>
        <dbReference type="ChEBI" id="CHEBI:29105"/>
        <label>1</label>
    </ligand>
</feature>
<dbReference type="PROSITE" id="PS00191">
    <property type="entry name" value="CYTOCHROME_B5_1"/>
    <property type="match status" value="1"/>
</dbReference>
<gene>
    <name evidence="23" type="ORF">FISHEDRAFT_50149</name>
</gene>
<dbReference type="InterPro" id="IPR036400">
    <property type="entry name" value="Cyt_B5-like_heme/steroid_sf"/>
</dbReference>
<comment type="cofactor">
    <cofactor evidence="18 19">
        <name>Zn(2+)</name>
        <dbReference type="ChEBI" id="CHEBI:29105"/>
    </cofactor>
    <text evidence="18 19">Binds 2 Zn(2+) ions per subunit that likely form a catalytic dimetal center.</text>
</comment>
<dbReference type="InterPro" id="IPR006694">
    <property type="entry name" value="Fatty_acid_hydroxylase"/>
</dbReference>
<keyword evidence="6 20" id="KW-0349">Heme</keyword>
<keyword evidence="24" id="KW-1185">Reference proteome</keyword>
<feature type="binding site" evidence="19">
    <location>
        <position position="237"/>
    </location>
    <ligand>
        <name>Zn(2+)</name>
        <dbReference type="ChEBI" id="CHEBI:29105"/>
        <label>1</label>
    </ligand>
</feature>
<keyword evidence="11 19" id="KW-0862">Zinc</keyword>
<evidence type="ECO:0000256" key="21">
    <source>
        <dbReference type="SAM" id="Phobius"/>
    </source>
</evidence>
<dbReference type="GO" id="GO:0005789">
    <property type="term" value="C:endoplasmic reticulum membrane"/>
    <property type="evidence" value="ECO:0007669"/>
    <property type="project" value="UniProtKB-SubCell"/>
</dbReference>
<dbReference type="InterPro" id="IPR014430">
    <property type="entry name" value="Scs7"/>
</dbReference>
<evidence type="ECO:0000256" key="14">
    <source>
        <dbReference type="ARBA" id="ARBA00023004"/>
    </source>
</evidence>
<comment type="pathway">
    <text evidence="3">Lipid metabolism.</text>
</comment>
<comment type="cofactor">
    <cofactor evidence="20">
        <name>Fe cation</name>
        <dbReference type="ChEBI" id="CHEBI:24875"/>
    </cofactor>
</comment>
<evidence type="ECO:0000256" key="20">
    <source>
        <dbReference type="PIRSR" id="PIRSR005149-50"/>
    </source>
</evidence>
<dbReference type="EC" id="1.-.-.-" evidence="18"/>
<evidence type="ECO:0000259" key="22">
    <source>
        <dbReference type="PROSITE" id="PS50255"/>
    </source>
</evidence>
<name>A0A0D7A3T4_9AGAR</name>
<dbReference type="GO" id="GO:0006633">
    <property type="term" value="P:fatty acid biosynthetic process"/>
    <property type="evidence" value="ECO:0007669"/>
    <property type="project" value="UniProtKB-KW"/>
</dbReference>
<dbReference type="InterPro" id="IPR001199">
    <property type="entry name" value="Cyt_B5-like_heme/steroid-bd"/>
</dbReference>
<dbReference type="InterPro" id="IPR018506">
    <property type="entry name" value="Cyt_B5_heme-BS"/>
</dbReference>
<feature type="binding site" evidence="19">
    <location>
        <position position="265"/>
    </location>
    <ligand>
        <name>Zn(2+)</name>
        <dbReference type="ChEBI" id="CHEBI:29105"/>
        <label>1</label>
    </ligand>
</feature>
<keyword evidence="8 18" id="KW-0479">Metal-binding</keyword>
<dbReference type="Proteomes" id="UP000054144">
    <property type="component" value="Unassembled WGS sequence"/>
</dbReference>
<evidence type="ECO:0000256" key="3">
    <source>
        <dbReference type="ARBA" id="ARBA00005189"/>
    </source>
</evidence>
<evidence type="ECO:0000256" key="13">
    <source>
        <dbReference type="ARBA" id="ARBA00023002"/>
    </source>
</evidence>
<dbReference type="FunFam" id="3.10.120.10:FF:000007">
    <property type="entry name" value="Sulfite oxidase, mitochondrial"/>
    <property type="match status" value="1"/>
</dbReference>
<feature type="domain" description="Cytochrome b5 heme-binding" evidence="22">
    <location>
        <begin position="5"/>
        <end position="84"/>
    </location>
</feature>
<evidence type="ECO:0000256" key="5">
    <source>
        <dbReference type="ARBA" id="ARBA00022516"/>
    </source>
</evidence>
<dbReference type="Pfam" id="PF00173">
    <property type="entry name" value="Cyt-b5"/>
    <property type="match status" value="1"/>
</dbReference>
<dbReference type="PANTHER" id="PTHR12863">
    <property type="entry name" value="FATTY ACID HYDROXYLASE"/>
    <property type="match status" value="1"/>
</dbReference>
<reference evidence="23 24" key="1">
    <citation type="journal article" date="2015" name="Fungal Genet. Biol.">
        <title>Evolution of novel wood decay mechanisms in Agaricales revealed by the genome sequences of Fistulina hepatica and Cylindrobasidium torrendii.</title>
        <authorList>
            <person name="Floudas D."/>
            <person name="Held B.W."/>
            <person name="Riley R."/>
            <person name="Nagy L.G."/>
            <person name="Koehler G."/>
            <person name="Ransdell A.S."/>
            <person name="Younus H."/>
            <person name="Chow J."/>
            <person name="Chiniquy J."/>
            <person name="Lipzen A."/>
            <person name="Tritt A."/>
            <person name="Sun H."/>
            <person name="Haridas S."/>
            <person name="LaButti K."/>
            <person name="Ohm R.A."/>
            <person name="Kues U."/>
            <person name="Blanchette R.A."/>
            <person name="Grigoriev I.V."/>
            <person name="Minto R.E."/>
            <person name="Hibbett D.S."/>
        </authorList>
    </citation>
    <scope>NUCLEOTIDE SEQUENCE [LARGE SCALE GENOMIC DNA]</scope>
    <source>
        <strain evidence="23 24">ATCC 64428</strain>
    </source>
</reference>
<comment type="pathway">
    <text evidence="2">Sphingolipid metabolism.</text>
</comment>
<keyword evidence="5 18" id="KW-0444">Lipid biosynthesis</keyword>
<feature type="binding site" evidence="19">
    <location>
        <position position="341"/>
    </location>
    <ligand>
        <name>Zn(2+)</name>
        <dbReference type="ChEBI" id="CHEBI:29105"/>
        <label>1</label>
    </ligand>
</feature>
<dbReference type="GO" id="GO:0005506">
    <property type="term" value="F:iron ion binding"/>
    <property type="evidence" value="ECO:0007669"/>
    <property type="project" value="UniProtKB-UniRule"/>
</dbReference>
<evidence type="ECO:0000256" key="17">
    <source>
        <dbReference type="ARBA" id="ARBA00023160"/>
    </source>
</evidence>
<feature type="binding site" evidence="19">
    <location>
        <position position="319"/>
    </location>
    <ligand>
        <name>Zn(2+)</name>
        <dbReference type="ChEBI" id="CHEBI:29105"/>
        <label>1</label>
    </ligand>
</feature>
<evidence type="ECO:0000256" key="15">
    <source>
        <dbReference type="ARBA" id="ARBA00023098"/>
    </source>
</evidence>
<dbReference type="OrthoDB" id="2204368at2759"/>
<evidence type="ECO:0000256" key="16">
    <source>
        <dbReference type="ARBA" id="ARBA00023136"/>
    </source>
</evidence>
<keyword evidence="9 18" id="KW-0256">Endoplasmic reticulum</keyword>
<comment type="similarity">
    <text evidence="4 18">Belongs to the sterol desaturase family. SCS7 subfamily.</text>
</comment>
<feature type="transmembrane region" description="Helical" evidence="21">
    <location>
        <begin position="247"/>
        <end position="267"/>
    </location>
</feature>
<feature type="binding site" evidence="19">
    <location>
        <position position="323"/>
    </location>
    <ligand>
        <name>Zn(2+)</name>
        <dbReference type="ChEBI" id="CHEBI:29105"/>
        <label>1</label>
    </ligand>
</feature>